<reference evidence="1 2" key="1">
    <citation type="submission" date="2020-08" db="EMBL/GenBank/DDBJ databases">
        <title>Genomic Encyclopedia of Type Strains, Phase IV (KMG-V): Genome sequencing to study the core and pangenomes of soil and plant-associated prokaryotes.</title>
        <authorList>
            <person name="Whitman W."/>
        </authorList>
    </citation>
    <scope>NUCLEOTIDE SEQUENCE [LARGE SCALE GENOMIC DNA]</scope>
    <source>
        <strain evidence="1 2">SEMIA 402</strain>
    </source>
</reference>
<proteinExistence type="predicted"/>
<dbReference type="Proteomes" id="UP000533641">
    <property type="component" value="Unassembled WGS sequence"/>
</dbReference>
<dbReference type="EMBL" id="JACIGM010000029">
    <property type="protein sequence ID" value="MBB4279492.1"/>
    <property type="molecule type" value="Genomic_DNA"/>
</dbReference>
<evidence type="ECO:0000313" key="1">
    <source>
        <dbReference type="EMBL" id="MBB4279492.1"/>
    </source>
</evidence>
<evidence type="ECO:0000313" key="2">
    <source>
        <dbReference type="Proteomes" id="UP000533641"/>
    </source>
</evidence>
<organism evidence="1 2">
    <name type="scientific">Rhizobium mongolense</name>
    <dbReference type="NCBI Taxonomy" id="57676"/>
    <lineage>
        <taxon>Bacteria</taxon>
        <taxon>Pseudomonadati</taxon>
        <taxon>Pseudomonadota</taxon>
        <taxon>Alphaproteobacteria</taxon>
        <taxon>Hyphomicrobiales</taxon>
        <taxon>Rhizobiaceae</taxon>
        <taxon>Rhizobium/Agrobacterium group</taxon>
        <taxon>Rhizobium</taxon>
    </lineage>
</organism>
<comment type="caution">
    <text evidence="1">The sequence shown here is derived from an EMBL/GenBank/DDBJ whole genome shotgun (WGS) entry which is preliminary data.</text>
</comment>
<dbReference type="AlphaFoldDB" id="A0A7W6RVN4"/>
<gene>
    <name evidence="1" type="ORF">GGE12_007309</name>
</gene>
<name>A0A7W6RVN4_9HYPH</name>
<accession>A0A7W6RVN4</accession>
<protein>
    <submittedName>
        <fullName evidence="1">Uncharacterized protein</fullName>
    </submittedName>
</protein>
<sequence length="54" mass="5968">MDDIPPLRASRGQGSLDILKRSLDLAHDRLGDFEFIVPSALAGYLDAITDLERL</sequence>